<dbReference type="AlphaFoldDB" id="A0A1I6JSS3"/>
<gene>
    <name evidence="20" type="ORF">SAMN04488010_2971</name>
</gene>
<feature type="domain" description="AAA" evidence="18">
    <location>
        <begin position="582"/>
        <end position="719"/>
    </location>
</feature>
<evidence type="ECO:0000256" key="15">
    <source>
        <dbReference type="ARBA" id="ARBA00051245"/>
    </source>
</evidence>
<evidence type="ECO:0000256" key="12">
    <source>
        <dbReference type="ARBA" id="ARBA00022989"/>
    </source>
</evidence>
<dbReference type="EC" id="2.7.10.2" evidence="4"/>
<keyword evidence="21" id="KW-1185">Reference proteome</keyword>
<dbReference type="InterPro" id="IPR027417">
    <property type="entry name" value="P-loop_NTPase"/>
</dbReference>
<proteinExistence type="inferred from homology"/>
<keyword evidence="13 16" id="KW-0472">Membrane</keyword>
<reference evidence="21" key="1">
    <citation type="submission" date="2016-10" db="EMBL/GenBank/DDBJ databases">
        <authorList>
            <person name="Varghese N."/>
            <person name="Submissions S."/>
        </authorList>
    </citation>
    <scope>NUCLEOTIDE SEQUENCE [LARGE SCALE GENOMIC DNA]</scope>
    <source>
        <strain evidence="21">DSM 19891</strain>
    </source>
</reference>
<evidence type="ECO:0000313" key="21">
    <source>
        <dbReference type="Proteomes" id="UP000199462"/>
    </source>
</evidence>
<evidence type="ECO:0000256" key="1">
    <source>
        <dbReference type="ARBA" id="ARBA00004429"/>
    </source>
</evidence>
<evidence type="ECO:0000259" key="18">
    <source>
        <dbReference type="Pfam" id="PF13614"/>
    </source>
</evidence>
<dbReference type="Pfam" id="PF13807">
    <property type="entry name" value="GNVR"/>
    <property type="match status" value="1"/>
</dbReference>
<keyword evidence="9" id="KW-0547">Nucleotide-binding</keyword>
<dbReference type="InterPro" id="IPR003856">
    <property type="entry name" value="LPS_length_determ_N"/>
</dbReference>
<evidence type="ECO:0000256" key="3">
    <source>
        <dbReference type="ARBA" id="ARBA00008883"/>
    </source>
</evidence>
<keyword evidence="11" id="KW-0067">ATP-binding</keyword>
<dbReference type="Gene3D" id="3.40.50.300">
    <property type="entry name" value="P-loop containing nucleotide triphosphate hydrolases"/>
    <property type="match status" value="1"/>
</dbReference>
<accession>A0A1I6JSS3</accession>
<dbReference type="InterPro" id="IPR050445">
    <property type="entry name" value="Bact_polysacc_biosynth/exp"/>
</dbReference>
<dbReference type="Pfam" id="PF02706">
    <property type="entry name" value="Wzz"/>
    <property type="match status" value="1"/>
</dbReference>
<dbReference type="PANTHER" id="PTHR32309">
    <property type="entry name" value="TYROSINE-PROTEIN KINASE"/>
    <property type="match status" value="1"/>
</dbReference>
<dbReference type="InterPro" id="IPR005702">
    <property type="entry name" value="Wzc-like_C"/>
</dbReference>
<evidence type="ECO:0000256" key="11">
    <source>
        <dbReference type="ARBA" id="ARBA00022840"/>
    </source>
</evidence>
<feature type="domain" description="Polysaccharide chain length determinant N-terminal" evidence="17">
    <location>
        <begin position="11"/>
        <end position="102"/>
    </location>
</feature>
<evidence type="ECO:0000313" key="20">
    <source>
        <dbReference type="EMBL" id="SFR82035.1"/>
    </source>
</evidence>
<evidence type="ECO:0000256" key="2">
    <source>
        <dbReference type="ARBA" id="ARBA00007316"/>
    </source>
</evidence>
<keyword evidence="10" id="KW-0418">Kinase</keyword>
<dbReference type="CDD" id="cd05387">
    <property type="entry name" value="BY-kinase"/>
    <property type="match status" value="1"/>
</dbReference>
<dbReference type="NCBIfam" id="TIGR01007">
    <property type="entry name" value="eps_fam"/>
    <property type="match status" value="1"/>
</dbReference>
<comment type="similarity">
    <text evidence="3">Belongs to the etk/wzc family.</text>
</comment>
<evidence type="ECO:0000256" key="4">
    <source>
        <dbReference type="ARBA" id="ARBA00011903"/>
    </source>
</evidence>
<keyword evidence="12 16" id="KW-1133">Transmembrane helix</keyword>
<comment type="subcellular location">
    <subcellularLocation>
        <location evidence="1">Cell inner membrane</location>
        <topology evidence="1">Multi-pass membrane protein</topology>
    </subcellularLocation>
</comment>
<evidence type="ECO:0000259" key="19">
    <source>
        <dbReference type="Pfam" id="PF13807"/>
    </source>
</evidence>
<comment type="similarity">
    <text evidence="2">Belongs to the CpsD/CapB family.</text>
</comment>
<name>A0A1I6JSS3_9FLAO</name>
<dbReference type="Proteomes" id="UP000199462">
    <property type="component" value="Unassembled WGS sequence"/>
</dbReference>
<sequence length="791" mass="88249">MSETVNTNQTLSETLKVYTKKWKWFVVGAIIAILLATIYLRYATPQYAGQAKIHIIEEKNASSELAAFSDLDILGVGGTNKVEDEIEILNSRSNFIEVVKDLKLNIRYNVLGNVKTSEVYRKRPFNINFIANDSIINNSQLTFYVDIQDSNNFGFNLLEDGPVKIYSYGKNIETPIGDIVLTPNTEFLKQFSGKRIFIEIMPIFTVAEAYQLNTLISAIGEKSNIINIELTDPIPQKSIDILNGLINEYNENGILDKKIIADRTSNFIDDRIKEISGDLTSVDQDAQDFKTSKGVTDIANESNIALNLSAANRQELENAKTQLNIANGMNQILSDENGFDVIPSNVGLSDPSIANTTAKYNELALERKRLLKSADEQNPIIVNLDEQLAGLKGNIKSSLSGMERNLGMQVNNLSGQLSRINSKIYSAPSNSRQLRDIERQQQTTESLFLYLLQKREESQIAMASSSPKSKVIDSAHLVQQEPVKPKNGLVYLSSLILGLLVPFGFIYAKDLLDTKIHNKHSLEKFTNEVPVLGELPRLSKKDSKIIINDDRSVLAEALRIIRANLDFLIKTKHANDRNKNNIIYVTSSTPGEGKTFVSSNLSMILASTDKKVLLVGADIRNPKLYSFFSGDAVDKLKTPSRNKDAGLTEFLLDDTIQVKDIIRPMLVHHNTIDVIYSGKIPPNPAELLLSTKVNDLLKEVSEMYDYVIVDTAPMMVVSDTLMIAPYADHIIYVTRAGVTDETAVKFPLSLRDEGKLKGISFVVNDVTLDELGYGGKYGYGYSKTSKKWWKF</sequence>
<keyword evidence="6" id="KW-0997">Cell inner membrane</keyword>
<dbReference type="Pfam" id="PF13614">
    <property type="entry name" value="AAA_31"/>
    <property type="match status" value="1"/>
</dbReference>
<evidence type="ECO:0000256" key="8">
    <source>
        <dbReference type="ARBA" id="ARBA00022692"/>
    </source>
</evidence>
<feature type="transmembrane region" description="Helical" evidence="16">
    <location>
        <begin position="22"/>
        <end position="42"/>
    </location>
</feature>
<dbReference type="RefSeq" id="WP_091904037.1">
    <property type="nucleotide sequence ID" value="NZ_FOYX01000003.1"/>
</dbReference>
<keyword evidence="8 16" id="KW-0812">Transmembrane</keyword>
<dbReference type="GO" id="GO:0004715">
    <property type="term" value="F:non-membrane spanning protein tyrosine kinase activity"/>
    <property type="evidence" value="ECO:0007669"/>
    <property type="project" value="UniProtKB-EC"/>
</dbReference>
<dbReference type="EMBL" id="FOYX01000003">
    <property type="protein sequence ID" value="SFR82035.1"/>
    <property type="molecule type" value="Genomic_DNA"/>
</dbReference>
<comment type="catalytic activity">
    <reaction evidence="15">
        <text>L-tyrosyl-[protein] + ATP = O-phospho-L-tyrosyl-[protein] + ADP + H(+)</text>
        <dbReference type="Rhea" id="RHEA:10596"/>
        <dbReference type="Rhea" id="RHEA-COMP:10136"/>
        <dbReference type="Rhea" id="RHEA-COMP:20101"/>
        <dbReference type="ChEBI" id="CHEBI:15378"/>
        <dbReference type="ChEBI" id="CHEBI:30616"/>
        <dbReference type="ChEBI" id="CHEBI:46858"/>
        <dbReference type="ChEBI" id="CHEBI:61978"/>
        <dbReference type="ChEBI" id="CHEBI:456216"/>
        <dbReference type="EC" id="2.7.10.2"/>
    </reaction>
</comment>
<keyword evidence="7" id="KW-0808">Transferase</keyword>
<dbReference type="InterPro" id="IPR032807">
    <property type="entry name" value="GNVR"/>
</dbReference>
<dbReference type="GO" id="GO:0005524">
    <property type="term" value="F:ATP binding"/>
    <property type="evidence" value="ECO:0007669"/>
    <property type="project" value="UniProtKB-KW"/>
</dbReference>
<dbReference type="STRING" id="440514.SAMN04488010_2971"/>
<evidence type="ECO:0000259" key="17">
    <source>
        <dbReference type="Pfam" id="PF02706"/>
    </source>
</evidence>
<organism evidence="20 21">
    <name type="scientific">Maribacter stanieri</name>
    <dbReference type="NCBI Taxonomy" id="440514"/>
    <lineage>
        <taxon>Bacteria</taxon>
        <taxon>Pseudomonadati</taxon>
        <taxon>Bacteroidota</taxon>
        <taxon>Flavobacteriia</taxon>
        <taxon>Flavobacteriales</taxon>
        <taxon>Flavobacteriaceae</taxon>
        <taxon>Maribacter</taxon>
    </lineage>
</organism>
<dbReference type="InterPro" id="IPR025669">
    <property type="entry name" value="AAA_dom"/>
</dbReference>
<evidence type="ECO:0000256" key="9">
    <source>
        <dbReference type="ARBA" id="ARBA00022741"/>
    </source>
</evidence>
<keyword evidence="14" id="KW-0829">Tyrosine-protein kinase</keyword>
<evidence type="ECO:0000256" key="16">
    <source>
        <dbReference type="SAM" id="Phobius"/>
    </source>
</evidence>
<protein>
    <recommendedName>
        <fullName evidence="4">non-specific protein-tyrosine kinase</fullName>
        <ecNumber evidence="4">2.7.10.2</ecNumber>
    </recommendedName>
</protein>
<feature type="domain" description="Tyrosine-protein kinase G-rich" evidence="19">
    <location>
        <begin position="437"/>
        <end position="509"/>
    </location>
</feature>
<dbReference type="PANTHER" id="PTHR32309:SF13">
    <property type="entry name" value="FERRIC ENTEROBACTIN TRANSPORT PROTEIN FEPE"/>
    <property type="match status" value="1"/>
</dbReference>
<evidence type="ECO:0000256" key="14">
    <source>
        <dbReference type="ARBA" id="ARBA00023137"/>
    </source>
</evidence>
<evidence type="ECO:0000256" key="10">
    <source>
        <dbReference type="ARBA" id="ARBA00022777"/>
    </source>
</evidence>
<evidence type="ECO:0000256" key="7">
    <source>
        <dbReference type="ARBA" id="ARBA00022679"/>
    </source>
</evidence>
<dbReference type="SUPFAM" id="SSF52540">
    <property type="entry name" value="P-loop containing nucleoside triphosphate hydrolases"/>
    <property type="match status" value="1"/>
</dbReference>
<dbReference type="GO" id="GO:0005886">
    <property type="term" value="C:plasma membrane"/>
    <property type="evidence" value="ECO:0007669"/>
    <property type="project" value="UniProtKB-SubCell"/>
</dbReference>
<evidence type="ECO:0000256" key="13">
    <source>
        <dbReference type="ARBA" id="ARBA00023136"/>
    </source>
</evidence>
<evidence type="ECO:0000256" key="5">
    <source>
        <dbReference type="ARBA" id="ARBA00022475"/>
    </source>
</evidence>
<keyword evidence="5" id="KW-1003">Cell membrane</keyword>
<evidence type="ECO:0000256" key="6">
    <source>
        <dbReference type="ARBA" id="ARBA00022519"/>
    </source>
</evidence>